<sequence>MKKFFTIILSIIIIIAGFAIVIGFDTVKGKINQTEVVVANTQISFKDEIKEEHLVVESVPTDQVLEQSFTPEEAEQIIGSYAAIDIPKGQQIHITLLDSFDLIPNKADGEFIAAIPEEWLFTVPQSLRKSYLADFYIIPTDEKKMVESMSSGEQEQFITNDRIPILQNIRISSVKNSSNSEVETVVTEENTESTTGTISNMEIIANDDILNVLRAATGQGYQLYVVYTLERDGNEDREVIINADKVEEIESNKDNEESKENEDESEDE</sequence>
<feature type="compositionally biased region" description="Acidic residues" evidence="1">
    <location>
        <begin position="259"/>
        <end position="268"/>
    </location>
</feature>
<dbReference type="SMART" id="SM00858">
    <property type="entry name" value="SAF"/>
    <property type="match status" value="1"/>
</dbReference>
<feature type="compositionally biased region" description="Basic and acidic residues" evidence="1">
    <location>
        <begin position="243"/>
        <end position="258"/>
    </location>
</feature>
<comment type="caution">
    <text evidence="3">The sequence shown here is derived from an EMBL/GenBank/DDBJ whole genome shotgun (WGS) entry which is preliminary data.</text>
</comment>
<dbReference type="InterPro" id="IPR013974">
    <property type="entry name" value="SAF"/>
</dbReference>
<evidence type="ECO:0000256" key="1">
    <source>
        <dbReference type="SAM" id="MobiDB-lite"/>
    </source>
</evidence>
<protein>
    <recommendedName>
        <fullName evidence="2">SAF domain-containing protein</fullName>
    </recommendedName>
</protein>
<evidence type="ECO:0000259" key="2">
    <source>
        <dbReference type="SMART" id="SM00858"/>
    </source>
</evidence>
<accession>A0ABQ5TR96</accession>
<name>A0ABQ5TR96_9BACI</name>
<dbReference type="Proteomes" id="UP001275436">
    <property type="component" value="Unassembled WGS sequence"/>
</dbReference>
<evidence type="ECO:0000313" key="3">
    <source>
        <dbReference type="EMBL" id="GLO68278.1"/>
    </source>
</evidence>
<keyword evidence="4" id="KW-1185">Reference proteome</keyword>
<evidence type="ECO:0000313" key="4">
    <source>
        <dbReference type="Proteomes" id="UP001275436"/>
    </source>
</evidence>
<feature type="domain" description="SAF" evidence="2">
    <location>
        <begin position="34"/>
        <end position="98"/>
    </location>
</feature>
<dbReference type="CDD" id="cd11614">
    <property type="entry name" value="SAF_CpaB_FlgA_like"/>
    <property type="match status" value="1"/>
</dbReference>
<gene>
    <name evidence="3" type="ORF">MACH08_40620</name>
</gene>
<dbReference type="EMBL" id="BSKO01000002">
    <property type="protein sequence ID" value="GLO68278.1"/>
    <property type="molecule type" value="Genomic_DNA"/>
</dbReference>
<feature type="region of interest" description="Disordered" evidence="1">
    <location>
        <begin position="243"/>
        <end position="268"/>
    </location>
</feature>
<dbReference type="Gene3D" id="3.90.1210.10">
    <property type="entry name" value="Antifreeze-like/N-acetylneuraminic acid synthase C-terminal domain"/>
    <property type="match status" value="1"/>
</dbReference>
<dbReference type="RefSeq" id="WP_317958525.1">
    <property type="nucleotide sequence ID" value="NZ_BSKO01000002.1"/>
</dbReference>
<dbReference type="Pfam" id="PF08666">
    <property type="entry name" value="SAF"/>
    <property type="match status" value="1"/>
</dbReference>
<organism evidence="3 4">
    <name type="scientific">Oceanobacillus kimchii</name>
    <dbReference type="NCBI Taxonomy" id="746691"/>
    <lineage>
        <taxon>Bacteria</taxon>
        <taxon>Bacillati</taxon>
        <taxon>Bacillota</taxon>
        <taxon>Bacilli</taxon>
        <taxon>Bacillales</taxon>
        <taxon>Bacillaceae</taxon>
        <taxon>Oceanobacillus</taxon>
    </lineage>
</organism>
<proteinExistence type="predicted"/>
<reference evidence="3 4" key="1">
    <citation type="submission" date="2023-02" db="EMBL/GenBank/DDBJ databases">
        <title>Oceanobacillus kimchii IFOP_LL358 isolated form Alexandrium catenella lab strain.</title>
        <authorList>
            <person name="Gajardo G."/>
            <person name="Ueki S."/>
            <person name="Maruyama F."/>
        </authorList>
    </citation>
    <scope>NUCLEOTIDE SEQUENCE [LARGE SCALE GENOMIC DNA]</scope>
    <source>
        <strain evidence="3 4">IFOP_LL358</strain>
    </source>
</reference>